<evidence type="ECO:0000256" key="4">
    <source>
        <dbReference type="ARBA" id="ARBA00022692"/>
    </source>
</evidence>
<evidence type="ECO:0000256" key="6">
    <source>
        <dbReference type="ARBA" id="ARBA00022989"/>
    </source>
</evidence>
<keyword evidence="12" id="KW-1185">Reference proteome</keyword>
<dbReference type="Proteomes" id="UP001295740">
    <property type="component" value="Unassembled WGS sequence"/>
</dbReference>
<dbReference type="PRINTS" id="PR00783">
    <property type="entry name" value="MINTRINSICP"/>
</dbReference>
<evidence type="ECO:0000256" key="1">
    <source>
        <dbReference type="ARBA" id="ARBA00004141"/>
    </source>
</evidence>
<dbReference type="PANTHER" id="PTHR19139">
    <property type="entry name" value="AQUAPORIN TRANSPORTER"/>
    <property type="match status" value="1"/>
</dbReference>
<feature type="region of interest" description="Disordered" evidence="9">
    <location>
        <begin position="576"/>
        <end position="638"/>
    </location>
</feature>
<comment type="caution">
    <text evidence="11">The sequence shown here is derived from an EMBL/GenBank/DDBJ whole genome shotgun (WGS) entry which is preliminary data.</text>
</comment>
<proteinExistence type="inferred from homology"/>
<evidence type="ECO:0000256" key="7">
    <source>
        <dbReference type="ARBA" id="ARBA00023136"/>
    </source>
</evidence>
<reference evidence="11" key="1">
    <citation type="submission" date="2023-10" db="EMBL/GenBank/DDBJ databases">
        <authorList>
            <person name="Hackl T."/>
        </authorList>
    </citation>
    <scope>NUCLEOTIDE SEQUENCE</scope>
</reference>
<organism evidence="11 12">
    <name type="scientific">Anthostomella pinea</name>
    <dbReference type="NCBI Taxonomy" id="933095"/>
    <lineage>
        <taxon>Eukaryota</taxon>
        <taxon>Fungi</taxon>
        <taxon>Dikarya</taxon>
        <taxon>Ascomycota</taxon>
        <taxon>Pezizomycotina</taxon>
        <taxon>Sordariomycetes</taxon>
        <taxon>Xylariomycetidae</taxon>
        <taxon>Xylariales</taxon>
        <taxon>Xylariaceae</taxon>
        <taxon>Anthostomella</taxon>
    </lineage>
</organism>
<comment type="similarity">
    <text evidence="2">Belongs to the MIP/aquaporin (TC 1.A.8) family.</text>
</comment>
<evidence type="ECO:0000256" key="10">
    <source>
        <dbReference type="SAM" id="Phobius"/>
    </source>
</evidence>
<feature type="compositionally biased region" description="Acidic residues" evidence="9">
    <location>
        <begin position="179"/>
        <end position="189"/>
    </location>
</feature>
<evidence type="ECO:0000256" key="9">
    <source>
        <dbReference type="SAM" id="MobiDB-lite"/>
    </source>
</evidence>
<sequence length="638" mass="70602">MALRNTSLPRTISGELPSLKEQESKEQLAELAAQSGDTLHAPRQSYREQLSSASHRSVSPNTTGSTNQETAEPEPSSYLQVKPAADSAGQASTPEVPPMNPNRNSFAESIPEDTATPTAPPPRSASRASSRTPKPRNPSYRAPTRKPVPRSDSTSELDTATMVPPSASSMRSVKPTWQEPDEAEDDSYEREDGDRDDGQYYERTTPRQTRPRRNRPVSYPPRTNYNRYSYHDDRDASPIRPQLTPQQQPFTRAPRIPDEEMAVRQPQFEMRGAYHGESAFDQQGFDAAPEFGWKDLNVEQKAEVLRLPLTAWMNSDLKHHFVASLGELIGTTMFLLFAFAGTEVANIRSQTPAQSTTGEAVGFDVNVQLYISLAFGFSLLVNAWVFFRISGGLFNPAVTLGMYLVKAIPLTRAWFLFVSQILGSLLASVIVRYLFPQNFNVRTTLGQGTTVAEGVFIEAVCTAQLVFTIFMLAKEKHRATFIAPIGIGLSLFISEMVAVQFTGGSLNPARSFGPCVVTLAFDKEHWIYWLGPVIGAVAAVVFYRFIKTLEYEMANPGQDDDIDVEELAQKDPEKLEQLRAGPNRSLSFQPRPGPGTPSVRTNTRTMSIRQGSEMGLSNHRLSFPQPSDVRAGSTASFH</sequence>
<dbReference type="InterPro" id="IPR034294">
    <property type="entry name" value="Aquaporin_transptr"/>
</dbReference>
<dbReference type="AlphaFoldDB" id="A0AAI8YHS2"/>
<keyword evidence="6 10" id="KW-1133">Transmembrane helix</keyword>
<keyword evidence="3" id="KW-0813">Transport</keyword>
<feature type="compositionally biased region" description="Basic and acidic residues" evidence="9">
    <location>
        <begin position="18"/>
        <end position="28"/>
    </location>
</feature>
<evidence type="ECO:0000256" key="2">
    <source>
        <dbReference type="ARBA" id="ARBA00006175"/>
    </source>
</evidence>
<evidence type="ECO:0000256" key="5">
    <source>
        <dbReference type="ARBA" id="ARBA00022737"/>
    </source>
</evidence>
<evidence type="ECO:0000313" key="11">
    <source>
        <dbReference type="EMBL" id="CAJ2505087.1"/>
    </source>
</evidence>
<dbReference type="Gene3D" id="1.20.1080.10">
    <property type="entry name" value="Glycerol uptake facilitator protein"/>
    <property type="match status" value="1"/>
</dbReference>
<gene>
    <name evidence="11" type="ORF">KHLLAP_LOCUS5555</name>
</gene>
<feature type="compositionally biased region" description="Basic and acidic residues" evidence="9">
    <location>
        <begin position="190"/>
        <end position="200"/>
    </location>
</feature>
<evidence type="ECO:0000256" key="3">
    <source>
        <dbReference type="ARBA" id="ARBA00022448"/>
    </source>
</evidence>
<evidence type="ECO:0000313" key="12">
    <source>
        <dbReference type="Proteomes" id="UP001295740"/>
    </source>
</evidence>
<feature type="transmembrane region" description="Helical" evidence="10">
    <location>
        <begin position="321"/>
        <end position="340"/>
    </location>
</feature>
<dbReference type="CDD" id="cd00333">
    <property type="entry name" value="MIP"/>
    <property type="match status" value="1"/>
</dbReference>
<feature type="transmembrane region" description="Helical" evidence="10">
    <location>
        <begin position="455"/>
        <end position="473"/>
    </location>
</feature>
<keyword evidence="7 10" id="KW-0472">Membrane</keyword>
<accession>A0AAI8YHS2</accession>
<feature type="compositionally biased region" description="Polar residues" evidence="9">
    <location>
        <begin position="598"/>
        <end position="610"/>
    </location>
</feature>
<feature type="transmembrane region" description="Helical" evidence="10">
    <location>
        <begin position="526"/>
        <end position="546"/>
    </location>
</feature>
<feature type="compositionally biased region" description="Polar residues" evidence="9">
    <location>
        <begin position="47"/>
        <end position="70"/>
    </location>
</feature>
<feature type="transmembrane region" description="Helical" evidence="10">
    <location>
        <begin position="485"/>
        <end position="506"/>
    </location>
</feature>
<feature type="transmembrane region" description="Helical" evidence="10">
    <location>
        <begin position="413"/>
        <end position="435"/>
    </location>
</feature>
<protein>
    <submittedName>
        <fullName evidence="11">Uu.00g124810.m01.CDS01</fullName>
    </submittedName>
</protein>
<dbReference type="EMBL" id="CAUWAG010000007">
    <property type="protein sequence ID" value="CAJ2505087.1"/>
    <property type="molecule type" value="Genomic_DNA"/>
</dbReference>
<dbReference type="PANTHER" id="PTHR19139:SF283">
    <property type="entry name" value="AQUAPORIN"/>
    <property type="match status" value="1"/>
</dbReference>
<evidence type="ECO:0000256" key="8">
    <source>
        <dbReference type="ARBA" id="ARBA00034651"/>
    </source>
</evidence>
<feature type="region of interest" description="Disordered" evidence="9">
    <location>
        <begin position="1"/>
        <end position="253"/>
    </location>
</feature>
<dbReference type="GO" id="GO:0015250">
    <property type="term" value="F:water channel activity"/>
    <property type="evidence" value="ECO:0007669"/>
    <property type="project" value="TreeGrafter"/>
</dbReference>
<dbReference type="Pfam" id="PF00230">
    <property type="entry name" value="MIP"/>
    <property type="match status" value="1"/>
</dbReference>
<keyword evidence="4 10" id="KW-0812">Transmembrane</keyword>
<dbReference type="InterPro" id="IPR000425">
    <property type="entry name" value="MIP"/>
</dbReference>
<dbReference type="InterPro" id="IPR023271">
    <property type="entry name" value="Aquaporin-like"/>
</dbReference>
<keyword evidence="5" id="KW-0677">Repeat</keyword>
<comment type="subcellular location">
    <subcellularLocation>
        <location evidence="1">Membrane</location>
        <topology evidence="1">Multi-pass membrane protein</topology>
    </subcellularLocation>
</comment>
<dbReference type="SUPFAM" id="SSF81338">
    <property type="entry name" value="Aquaporin-like"/>
    <property type="match status" value="1"/>
</dbReference>
<comment type="catalytic activity">
    <reaction evidence="8">
        <text>H2O(in) = H2O(out)</text>
        <dbReference type="Rhea" id="RHEA:29667"/>
        <dbReference type="ChEBI" id="CHEBI:15377"/>
    </reaction>
</comment>
<dbReference type="FunFam" id="1.20.1080.10:FF:000014">
    <property type="entry name" value="Aquaporin 1"/>
    <property type="match status" value="1"/>
</dbReference>
<feature type="compositionally biased region" description="Polar residues" evidence="9">
    <location>
        <begin position="1"/>
        <end position="10"/>
    </location>
</feature>
<dbReference type="GO" id="GO:0005886">
    <property type="term" value="C:plasma membrane"/>
    <property type="evidence" value="ECO:0007669"/>
    <property type="project" value="TreeGrafter"/>
</dbReference>
<feature type="transmembrane region" description="Helical" evidence="10">
    <location>
        <begin position="367"/>
        <end position="387"/>
    </location>
</feature>
<name>A0AAI8YHS2_9PEZI</name>